<dbReference type="EMBL" id="MU825909">
    <property type="protein sequence ID" value="KAJ7382999.1"/>
    <property type="molecule type" value="Genomic_DNA"/>
</dbReference>
<proteinExistence type="predicted"/>
<comment type="caution">
    <text evidence="1">The sequence shown here is derived from an EMBL/GenBank/DDBJ whole genome shotgun (WGS) entry which is preliminary data.</text>
</comment>
<protein>
    <submittedName>
        <fullName evidence="1">Uncharacterized protein</fullName>
    </submittedName>
</protein>
<dbReference type="AlphaFoldDB" id="A0A9W9ZL82"/>
<organism evidence="1 2">
    <name type="scientific">Desmophyllum pertusum</name>
    <dbReference type="NCBI Taxonomy" id="174260"/>
    <lineage>
        <taxon>Eukaryota</taxon>
        <taxon>Metazoa</taxon>
        <taxon>Cnidaria</taxon>
        <taxon>Anthozoa</taxon>
        <taxon>Hexacorallia</taxon>
        <taxon>Scleractinia</taxon>
        <taxon>Caryophylliina</taxon>
        <taxon>Caryophylliidae</taxon>
        <taxon>Desmophyllum</taxon>
    </lineage>
</organism>
<accession>A0A9W9ZL82</accession>
<keyword evidence="2" id="KW-1185">Reference proteome</keyword>
<name>A0A9W9ZL82_9CNID</name>
<sequence>MSRKKALASLPCVLLQKVGRATAMGPSSLASSSGQQTMNFCAASSFYAAAVHTSTEEWQHVVHLLTGGSPTVTVITIKITSVGVSVKGNHGEAKLLRKKLAGSKSTSPRGI</sequence>
<reference evidence="1" key="1">
    <citation type="submission" date="2023-01" db="EMBL/GenBank/DDBJ databases">
        <title>Genome assembly of the deep-sea coral Lophelia pertusa.</title>
        <authorList>
            <person name="Herrera S."/>
            <person name="Cordes E."/>
        </authorList>
    </citation>
    <scope>NUCLEOTIDE SEQUENCE</scope>
    <source>
        <strain evidence="1">USNM1676648</strain>
        <tissue evidence="1">Polyp</tissue>
    </source>
</reference>
<evidence type="ECO:0000313" key="1">
    <source>
        <dbReference type="EMBL" id="KAJ7382999.1"/>
    </source>
</evidence>
<evidence type="ECO:0000313" key="2">
    <source>
        <dbReference type="Proteomes" id="UP001163046"/>
    </source>
</evidence>
<feature type="non-terminal residue" evidence="1">
    <location>
        <position position="111"/>
    </location>
</feature>
<gene>
    <name evidence="1" type="ORF">OS493_031502</name>
</gene>
<dbReference type="Proteomes" id="UP001163046">
    <property type="component" value="Unassembled WGS sequence"/>
</dbReference>